<dbReference type="InterPro" id="IPR002155">
    <property type="entry name" value="Thiolase"/>
</dbReference>
<feature type="domain" description="Thiolase N-terminal" evidence="7">
    <location>
        <begin position="5"/>
        <end position="268"/>
    </location>
</feature>
<evidence type="ECO:0000256" key="4">
    <source>
        <dbReference type="ARBA" id="ARBA00023315"/>
    </source>
</evidence>
<dbReference type="SUPFAM" id="SSF53901">
    <property type="entry name" value="Thiolase-like"/>
    <property type="match status" value="2"/>
</dbReference>
<evidence type="ECO:0000256" key="5">
    <source>
        <dbReference type="ARBA" id="ARBA00040529"/>
    </source>
</evidence>
<dbReference type="NCBIfam" id="TIGR01930">
    <property type="entry name" value="AcCoA-C-Actrans"/>
    <property type="match status" value="1"/>
</dbReference>
<evidence type="ECO:0000256" key="3">
    <source>
        <dbReference type="ARBA" id="ARBA00022679"/>
    </source>
</evidence>
<name>A0ABS5RDP5_9MYCO</name>
<dbReference type="InterPro" id="IPR020616">
    <property type="entry name" value="Thiolase_N"/>
</dbReference>
<dbReference type="Gene3D" id="3.40.47.10">
    <property type="match status" value="2"/>
</dbReference>
<keyword evidence="3 6" id="KW-0808">Transferase</keyword>
<dbReference type="EMBL" id="JAHCLR010000003">
    <property type="protein sequence ID" value="MBS9532412.1"/>
    <property type="molecule type" value="Genomic_DNA"/>
</dbReference>
<reference evidence="9 10" key="1">
    <citation type="submission" date="2021-05" db="EMBL/GenBank/DDBJ databases">
        <title>Mycobacterium acidophilum sp. nov., an extremely acid-tolerant member of the genus Mycobacterium.</title>
        <authorList>
            <person name="Xia J."/>
        </authorList>
    </citation>
    <scope>NUCLEOTIDE SEQUENCE [LARGE SCALE GENOMIC DNA]</scope>
    <source>
        <strain evidence="9 10">M1</strain>
    </source>
</reference>
<dbReference type="PIRSF" id="PIRSF000429">
    <property type="entry name" value="Ac-CoA_Ac_transf"/>
    <property type="match status" value="1"/>
</dbReference>
<dbReference type="NCBIfam" id="NF004853">
    <property type="entry name" value="PRK06205.1"/>
    <property type="match status" value="1"/>
</dbReference>
<evidence type="ECO:0000313" key="10">
    <source>
        <dbReference type="Proteomes" id="UP001519535"/>
    </source>
</evidence>
<feature type="domain" description="Thiolase C-terminal" evidence="8">
    <location>
        <begin position="276"/>
        <end position="401"/>
    </location>
</feature>
<dbReference type="PANTHER" id="PTHR18919:SF107">
    <property type="entry name" value="ACETYL-COA ACETYLTRANSFERASE, CYTOSOLIC"/>
    <property type="match status" value="1"/>
</dbReference>
<gene>
    <name evidence="9" type="ORF">KIH27_02295</name>
</gene>
<dbReference type="PANTHER" id="PTHR18919">
    <property type="entry name" value="ACETYL-COA C-ACYLTRANSFERASE"/>
    <property type="match status" value="1"/>
</dbReference>
<evidence type="ECO:0000256" key="1">
    <source>
        <dbReference type="ARBA" id="ARBA00010982"/>
    </source>
</evidence>
<protein>
    <recommendedName>
        <fullName evidence="5">Probable acetyl-CoA acetyltransferase</fullName>
        <ecNumber evidence="2">2.3.1.9</ecNumber>
    </recommendedName>
</protein>
<keyword evidence="10" id="KW-1185">Reference proteome</keyword>
<dbReference type="EC" id="2.3.1.9" evidence="2"/>
<dbReference type="InterPro" id="IPR016039">
    <property type="entry name" value="Thiolase-like"/>
</dbReference>
<dbReference type="Pfam" id="PF00108">
    <property type="entry name" value="Thiolase_N"/>
    <property type="match status" value="1"/>
</dbReference>
<keyword evidence="4 6" id="KW-0012">Acyltransferase</keyword>
<evidence type="ECO:0000313" key="9">
    <source>
        <dbReference type="EMBL" id="MBS9532412.1"/>
    </source>
</evidence>
<dbReference type="CDD" id="cd00751">
    <property type="entry name" value="thiolase"/>
    <property type="match status" value="1"/>
</dbReference>
<dbReference type="InterPro" id="IPR020617">
    <property type="entry name" value="Thiolase_C"/>
</dbReference>
<dbReference type="Pfam" id="PF02803">
    <property type="entry name" value="Thiolase_C"/>
    <property type="match status" value="1"/>
</dbReference>
<proteinExistence type="inferred from homology"/>
<evidence type="ECO:0000256" key="6">
    <source>
        <dbReference type="RuleBase" id="RU003557"/>
    </source>
</evidence>
<organism evidence="9 10">
    <name type="scientific">Mycolicibacter acidiphilus</name>
    <dbReference type="NCBI Taxonomy" id="2835306"/>
    <lineage>
        <taxon>Bacteria</taxon>
        <taxon>Bacillati</taxon>
        <taxon>Actinomycetota</taxon>
        <taxon>Actinomycetes</taxon>
        <taxon>Mycobacteriales</taxon>
        <taxon>Mycobacteriaceae</taxon>
        <taxon>Mycolicibacter</taxon>
    </lineage>
</organism>
<accession>A0ABS5RDP5</accession>
<evidence type="ECO:0000259" key="8">
    <source>
        <dbReference type="Pfam" id="PF02803"/>
    </source>
</evidence>
<sequence length="404" mass="42347">MTEAVICEPVRTPIGRYGGMFAALTAVDLGVAALTGLLERTGIPADEVDDVVLGHCYPSSEAPAIGRVVALDSGLPVRVPGMQVDRRCGSGLQAVIQACLQVRSGDSELVIAGGTESMSNVVFYSTDMRWGGSRGGVRVHDGLTRGRTTAGGRHHPVPGGMLETAENLRREYGISREAQDELAVASHRRAVAAQRSGVFAEEIIGVTVRTRHGAELIDTDEHPRADATLESLGRLKPVLSSDDPDATVTAGNSSGQNDAASMCVVTTREKAERLGLTPLVRLVSWGVAGVPPEVMGIGPVPATEVALTKAGLRLADLDLIELNEAFAAQALAVLAEWGFTAADRERINVHGSGISLGHPVGATGGRMLATLARELTRRHARYGLETMCIGGGQGLAAVFERIDS</sequence>
<comment type="caution">
    <text evidence="9">The sequence shown here is derived from an EMBL/GenBank/DDBJ whole genome shotgun (WGS) entry which is preliminary data.</text>
</comment>
<comment type="similarity">
    <text evidence="1 6">Belongs to the thiolase-like superfamily. Thiolase family.</text>
</comment>
<evidence type="ECO:0000256" key="2">
    <source>
        <dbReference type="ARBA" id="ARBA00012705"/>
    </source>
</evidence>
<dbReference type="RefSeq" id="WP_214091298.1">
    <property type="nucleotide sequence ID" value="NZ_JAHCLR010000003.1"/>
</dbReference>
<dbReference type="Proteomes" id="UP001519535">
    <property type="component" value="Unassembled WGS sequence"/>
</dbReference>
<evidence type="ECO:0000259" key="7">
    <source>
        <dbReference type="Pfam" id="PF00108"/>
    </source>
</evidence>